<protein>
    <submittedName>
        <fullName evidence="2">Heteromeric transposase endonuclease subunit TnsA</fullName>
    </submittedName>
</protein>
<dbReference type="Proteomes" id="UP000468717">
    <property type="component" value="Unassembled WGS sequence"/>
</dbReference>
<dbReference type="EMBL" id="WFLI01000025">
    <property type="protein sequence ID" value="KAB8063224.1"/>
    <property type="molecule type" value="Genomic_DNA"/>
</dbReference>
<dbReference type="Pfam" id="PF08722">
    <property type="entry name" value="Tn7_TnsA-like_N"/>
    <property type="match status" value="1"/>
</dbReference>
<keyword evidence="2" id="KW-0255">Endonuclease</keyword>
<dbReference type="AlphaFoldDB" id="A0A6I1HX09"/>
<accession>A0A6I1HX09</accession>
<keyword evidence="2" id="KW-0378">Hydrolase</keyword>
<evidence type="ECO:0000313" key="2">
    <source>
        <dbReference type="EMBL" id="KAB8063224.1"/>
    </source>
</evidence>
<keyword evidence="3" id="KW-1185">Reference proteome</keyword>
<proteinExistence type="predicted"/>
<organism evidence="2 3">
    <name type="scientific">Janthinobacterium violaceinigrum</name>
    <dbReference type="NCBI Taxonomy" id="2654252"/>
    <lineage>
        <taxon>Bacteria</taxon>
        <taxon>Pseudomonadati</taxon>
        <taxon>Pseudomonadota</taxon>
        <taxon>Betaproteobacteria</taxon>
        <taxon>Burkholderiales</taxon>
        <taxon>Oxalobacteraceae</taxon>
        <taxon>Janthinobacterium</taxon>
    </lineage>
</organism>
<keyword evidence="2" id="KW-0540">Nuclease</keyword>
<reference evidence="2 3" key="1">
    <citation type="submission" date="2019-10" db="EMBL/GenBank/DDBJ databases">
        <title>Three novel species isolated from a subtropical stream in China.</title>
        <authorList>
            <person name="Lu H."/>
        </authorList>
    </citation>
    <scope>NUCLEOTIDE SEQUENCE [LARGE SCALE GENOMIC DNA]</scope>
    <source>
        <strain evidence="2 3">FT13W</strain>
    </source>
</reference>
<sequence length="210" mass="24493">MSRRALTGRITVDGTERAGFESSLERDWLICLDFDPAVTLIREQPFSILYDANGRELRYTPDILAQYLYPGRDPIVIVYEVKPIENLAQDFLTFRPRFKQAVAACRDVGWRFKIVTEKHIRTPFLKNAKFLRKYRGMAVQQLYQDQLLYSLRILGPTTPQALLAMAYTDDERRMAALTELWRMVANREIATQLELPLNMQSRIWIGTDDE</sequence>
<dbReference type="InterPro" id="IPR014833">
    <property type="entry name" value="TnsA_N"/>
</dbReference>
<feature type="domain" description="TnsA endonuclease N-terminal" evidence="1">
    <location>
        <begin position="35"/>
        <end position="117"/>
    </location>
</feature>
<gene>
    <name evidence="2" type="ORF">GCN75_19830</name>
</gene>
<evidence type="ECO:0000313" key="3">
    <source>
        <dbReference type="Proteomes" id="UP000468717"/>
    </source>
</evidence>
<evidence type="ECO:0000259" key="1">
    <source>
        <dbReference type="Pfam" id="PF08722"/>
    </source>
</evidence>
<comment type="caution">
    <text evidence="2">The sequence shown here is derived from an EMBL/GenBank/DDBJ whole genome shotgun (WGS) entry which is preliminary data.</text>
</comment>
<dbReference type="GO" id="GO:0004519">
    <property type="term" value="F:endonuclease activity"/>
    <property type="evidence" value="ECO:0007669"/>
    <property type="project" value="UniProtKB-KW"/>
</dbReference>
<name>A0A6I1HX09_9BURK</name>